<protein>
    <submittedName>
        <fullName evidence="9">Putative cytochrome P450 YjiB</fullName>
    </submittedName>
</protein>
<dbReference type="Pfam" id="PF00067">
    <property type="entry name" value="p450"/>
    <property type="match status" value="1"/>
</dbReference>
<evidence type="ECO:0000256" key="3">
    <source>
        <dbReference type="ARBA" id="ARBA00022723"/>
    </source>
</evidence>
<feature type="region of interest" description="Disordered" evidence="8">
    <location>
        <begin position="63"/>
        <end position="86"/>
    </location>
</feature>
<organism evidence="9 10">
    <name type="scientific">Dictyobacter kobayashii</name>
    <dbReference type="NCBI Taxonomy" id="2014872"/>
    <lineage>
        <taxon>Bacteria</taxon>
        <taxon>Bacillati</taxon>
        <taxon>Chloroflexota</taxon>
        <taxon>Ktedonobacteria</taxon>
        <taxon>Ktedonobacterales</taxon>
        <taxon>Dictyobacteraceae</taxon>
        <taxon>Dictyobacter</taxon>
    </lineage>
</organism>
<dbReference type="GO" id="GO:0016705">
    <property type="term" value="F:oxidoreductase activity, acting on paired donors, with incorporation or reduction of molecular oxygen"/>
    <property type="evidence" value="ECO:0007669"/>
    <property type="project" value="InterPro"/>
</dbReference>
<dbReference type="PANTHER" id="PTHR46696">
    <property type="entry name" value="P450, PUTATIVE (EUROFUNG)-RELATED"/>
    <property type="match status" value="1"/>
</dbReference>
<accession>A0A402ASS9</accession>
<evidence type="ECO:0000256" key="5">
    <source>
        <dbReference type="ARBA" id="ARBA00023004"/>
    </source>
</evidence>
<dbReference type="PANTHER" id="PTHR46696:SF1">
    <property type="entry name" value="CYTOCHROME P450 YJIB-RELATED"/>
    <property type="match status" value="1"/>
</dbReference>
<keyword evidence="2 7" id="KW-0349">Heme</keyword>
<evidence type="ECO:0000256" key="8">
    <source>
        <dbReference type="SAM" id="MobiDB-lite"/>
    </source>
</evidence>
<dbReference type="PROSITE" id="PS00086">
    <property type="entry name" value="CYTOCHROME_P450"/>
    <property type="match status" value="1"/>
</dbReference>
<dbReference type="EMBL" id="BIFS01000002">
    <property type="protein sequence ID" value="GCE22142.1"/>
    <property type="molecule type" value="Genomic_DNA"/>
</dbReference>
<keyword evidence="10" id="KW-1185">Reference proteome</keyword>
<dbReference type="InterPro" id="IPR036396">
    <property type="entry name" value="Cyt_P450_sf"/>
</dbReference>
<evidence type="ECO:0000256" key="2">
    <source>
        <dbReference type="ARBA" id="ARBA00022617"/>
    </source>
</evidence>
<dbReference type="GO" id="GO:0005506">
    <property type="term" value="F:iron ion binding"/>
    <property type="evidence" value="ECO:0007669"/>
    <property type="project" value="InterPro"/>
</dbReference>
<dbReference type="FunFam" id="1.10.630.10:FF:000018">
    <property type="entry name" value="Cytochrome P450 monooxygenase"/>
    <property type="match status" value="1"/>
</dbReference>
<dbReference type="PRINTS" id="PR00359">
    <property type="entry name" value="BP450"/>
</dbReference>
<evidence type="ECO:0000313" key="10">
    <source>
        <dbReference type="Proteomes" id="UP000287188"/>
    </source>
</evidence>
<evidence type="ECO:0000256" key="1">
    <source>
        <dbReference type="ARBA" id="ARBA00010617"/>
    </source>
</evidence>
<name>A0A402ASS9_9CHLR</name>
<evidence type="ECO:0000313" key="9">
    <source>
        <dbReference type="EMBL" id="GCE22142.1"/>
    </source>
</evidence>
<dbReference type="SUPFAM" id="SSF48264">
    <property type="entry name" value="Cytochrome P450"/>
    <property type="match status" value="1"/>
</dbReference>
<dbReference type="CDD" id="cd11032">
    <property type="entry name" value="P450_EryK-like"/>
    <property type="match status" value="1"/>
</dbReference>
<dbReference type="PRINTS" id="PR00385">
    <property type="entry name" value="P450"/>
</dbReference>
<dbReference type="AlphaFoldDB" id="A0A402ASS9"/>
<dbReference type="Gene3D" id="1.10.630.10">
    <property type="entry name" value="Cytochrome P450"/>
    <property type="match status" value="1"/>
</dbReference>
<evidence type="ECO:0000256" key="6">
    <source>
        <dbReference type="ARBA" id="ARBA00023033"/>
    </source>
</evidence>
<keyword evidence="6 7" id="KW-0503">Monooxygenase</keyword>
<sequence length="395" mass="44717">MEQNPTLSPQKMDTQAQSLFPGFAPMPGQPAFYNTARQTWLVFRYDSVQRVLQEYTTFSNERGGLDPLQKKSSSAFERPNMLSMDPPRHRQYRNLAASAFTPRTIAKLEPRIIRIVHALLDRVIDRGEMDVIDDLSYPLSITVIAELLGVPASDQEQFRRWTEDFFQITTPEAQQAQQELGSYFQHVLEQHRREPQDDLITALLNAEIDEHKLTDGELISLCSLILLAGNDTTRNLIGNLLLCLDAFPLAMEQIRANPDLIPSAIEETLRFLPSVHTAPRLCIADTELDDQQIKAGQWVMPMLASANRDASYFPDPDVFEINRSPNRHLTFGYGIHFCLGAPLARLESKIAMEILLTRMHDIKRVGNILLQPLVSPVIYGVRHLPITFTRTSASA</sequence>
<comment type="caution">
    <text evidence="9">The sequence shown here is derived from an EMBL/GenBank/DDBJ whole genome shotgun (WGS) entry which is preliminary data.</text>
</comment>
<keyword evidence="4 7" id="KW-0560">Oxidoreductase</keyword>
<comment type="similarity">
    <text evidence="1 7">Belongs to the cytochrome P450 family.</text>
</comment>
<evidence type="ECO:0000256" key="7">
    <source>
        <dbReference type="RuleBase" id="RU000461"/>
    </source>
</evidence>
<dbReference type="GO" id="GO:0004497">
    <property type="term" value="F:monooxygenase activity"/>
    <property type="evidence" value="ECO:0007669"/>
    <property type="project" value="UniProtKB-KW"/>
</dbReference>
<proteinExistence type="inferred from homology"/>
<reference evidence="10" key="1">
    <citation type="submission" date="2018-12" db="EMBL/GenBank/DDBJ databases">
        <title>Tengunoibacter tsumagoiensis gen. nov., sp. nov., Dictyobacter kobayashii sp. nov., D. alpinus sp. nov., and D. joshuensis sp. nov. and description of Dictyobacteraceae fam. nov. within the order Ktedonobacterales isolated from Tengu-no-mugimeshi.</title>
        <authorList>
            <person name="Wang C.M."/>
            <person name="Zheng Y."/>
            <person name="Sakai Y."/>
            <person name="Toyoda A."/>
            <person name="Minakuchi Y."/>
            <person name="Abe K."/>
            <person name="Yokota A."/>
            <person name="Yabe S."/>
        </authorList>
    </citation>
    <scope>NUCLEOTIDE SEQUENCE [LARGE SCALE GENOMIC DNA]</scope>
    <source>
        <strain evidence="10">Uno11</strain>
    </source>
</reference>
<dbReference type="OrthoDB" id="9801155at2"/>
<keyword evidence="5 7" id="KW-0408">Iron</keyword>
<dbReference type="InterPro" id="IPR002397">
    <property type="entry name" value="Cyt_P450_B"/>
</dbReference>
<dbReference type="GO" id="GO:0020037">
    <property type="term" value="F:heme binding"/>
    <property type="evidence" value="ECO:0007669"/>
    <property type="project" value="InterPro"/>
</dbReference>
<dbReference type="InterPro" id="IPR017972">
    <property type="entry name" value="Cyt_P450_CS"/>
</dbReference>
<evidence type="ECO:0000256" key="4">
    <source>
        <dbReference type="ARBA" id="ARBA00023002"/>
    </source>
</evidence>
<gene>
    <name evidence="9" type="primary">yjiB_4</name>
    <name evidence="9" type="ORF">KDK_59420</name>
</gene>
<keyword evidence="3 7" id="KW-0479">Metal-binding</keyword>
<dbReference type="InterPro" id="IPR001128">
    <property type="entry name" value="Cyt_P450"/>
</dbReference>
<dbReference type="RefSeq" id="WP_126554703.1">
    <property type="nucleotide sequence ID" value="NZ_BIFS01000002.1"/>
</dbReference>
<dbReference type="Proteomes" id="UP000287188">
    <property type="component" value="Unassembled WGS sequence"/>
</dbReference>